<dbReference type="InterPro" id="IPR015168">
    <property type="entry name" value="SsuA/THI5"/>
</dbReference>
<name>A0ABN2MZG5_9PSEU</name>
<dbReference type="Pfam" id="PF09084">
    <property type="entry name" value="NMT1"/>
    <property type="match status" value="1"/>
</dbReference>
<evidence type="ECO:0000313" key="7">
    <source>
        <dbReference type="Proteomes" id="UP001500449"/>
    </source>
</evidence>
<evidence type="ECO:0000313" key="6">
    <source>
        <dbReference type="EMBL" id="GAA1844841.1"/>
    </source>
</evidence>
<evidence type="ECO:0000256" key="2">
    <source>
        <dbReference type="ARBA" id="ARBA00010742"/>
    </source>
</evidence>
<feature type="chain" id="PRO_5045665155" description="SsuA/THI5-like domain-containing protein" evidence="4">
    <location>
        <begin position="25"/>
        <end position="336"/>
    </location>
</feature>
<evidence type="ECO:0000259" key="5">
    <source>
        <dbReference type="Pfam" id="PF09084"/>
    </source>
</evidence>
<keyword evidence="3 4" id="KW-0732">Signal</keyword>
<feature type="domain" description="SsuA/THI5-like" evidence="5">
    <location>
        <begin position="53"/>
        <end position="266"/>
    </location>
</feature>
<sequence>MKKLQAILGAALVGALTVACSSGAAQDTGGAAGGQHRVVIATQGSDVDIIAKIAAEHGMFAAHGIVPDLVPVGGAGPAAAGLASGSINVMTQSPAFAVQSGQTGSKLKLFCGVLNTIALAVMARPDSSFARARTSDWRTEVSAWEGATIGVPTLGGALQIWLELVADAAGLDKKKITFVAVGLGAAATSALDTKKVDLVATSPFVQQIMASQNYPVVFDFSTDGVAAIGQQAQGGYLATESWLAANPDAAKAFCAAAGDSMKYLADPANKEPITAMLKSSFGVPDAAIPEALTVVSTHYSTDLSCGPIEKALAAAVTGGVLKSAPTCAELVWNGQN</sequence>
<proteinExistence type="inferred from homology"/>
<dbReference type="PANTHER" id="PTHR30024:SF47">
    <property type="entry name" value="TAURINE-BINDING PERIPLASMIC PROTEIN"/>
    <property type="match status" value="1"/>
</dbReference>
<protein>
    <recommendedName>
        <fullName evidence="5">SsuA/THI5-like domain-containing protein</fullName>
    </recommendedName>
</protein>
<keyword evidence="7" id="KW-1185">Reference proteome</keyword>
<reference evidence="6 7" key="1">
    <citation type="journal article" date="2019" name="Int. J. Syst. Evol. Microbiol.">
        <title>The Global Catalogue of Microorganisms (GCM) 10K type strain sequencing project: providing services to taxonomists for standard genome sequencing and annotation.</title>
        <authorList>
            <consortium name="The Broad Institute Genomics Platform"/>
            <consortium name="The Broad Institute Genome Sequencing Center for Infectious Disease"/>
            <person name="Wu L."/>
            <person name="Ma J."/>
        </authorList>
    </citation>
    <scope>NUCLEOTIDE SEQUENCE [LARGE SCALE GENOMIC DNA]</scope>
    <source>
        <strain evidence="6 7">JCM 16009</strain>
    </source>
</reference>
<feature type="signal peptide" evidence="4">
    <location>
        <begin position="1"/>
        <end position="24"/>
    </location>
</feature>
<dbReference type="PROSITE" id="PS51257">
    <property type="entry name" value="PROKAR_LIPOPROTEIN"/>
    <property type="match status" value="1"/>
</dbReference>
<dbReference type="PANTHER" id="PTHR30024">
    <property type="entry name" value="ALIPHATIC SULFONATES-BINDING PROTEIN-RELATED"/>
    <property type="match status" value="1"/>
</dbReference>
<gene>
    <name evidence="6" type="ORF">GCM10009836_25420</name>
</gene>
<evidence type="ECO:0000256" key="3">
    <source>
        <dbReference type="ARBA" id="ARBA00022729"/>
    </source>
</evidence>
<comment type="caution">
    <text evidence="6">The sequence shown here is derived from an EMBL/GenBank/DDBJ whole genome shotgun (WGS) entry which is preliminary data.</text>
</comment>
<dbReference type="SUPFAM" id="SSF53850">
    <property type="entry name" value="Periplasmic binding protein-like II"/>
    <property type="match status" value="1"/>
</dbReference>
<dbReference type="Proteomes" id="UP001500449">
    <property type="component" value="Unassembled WGS sequence"/>
</dbReference>
<accession>A0ABN2MZG5</accession>
<evidence type="ECO:0000256" key="4">
    <source>
        <dbReference type="SAM" id="SignalP"/>
    </source>
</evidence>
<organism evidence="6 7">
    <name type="scientific">Pseudonocardia ailaonensis</name>
    <dbReference type="NCBI Taxonomy" id="367279"/>
    <lineage>
        <taxon>Bacteria</taxon>
        <taxon>Bacillati</taxon>
        <taxon>Actinomycetota</taxon>
        <taxon>Actinomycetes</taxon>
        <taxon>Pseudonocardiales</taxon>
        <taxon>Pseudonocardiaceae</taxon>
        <taxon>Pseudonocardia</taxon>
    </lineage>
</organism>
<comment type="subcellular location">
    <subcellularLocation>
        <location evidence="1">Periplasm</location>
    </subcellularLocation>
</comment>
<dbReference type="Gene3D" id="3.40.190.10">
    <property type="entry name" value="Periplasmic binding protein-like II"/>
    <property type="match status" value="2"/>
</dbReference>
<dbReference type="EMBL" id="BAAAQK010000005">
    <property type="protein sequence ID" value="GAA1844841.1"/>
    <property type="molecule type" value="Genomic_DNA"/>
</dbReference>
<evidence type="ECO:0000256" key="1">
    <source>
        <dbReference type="ARBA" id="ARBA00004418"/>
    </source>
</evidence>
<comment type="similarity">
    <text evidence="2">Belongs to the bacterial solute-binding protein SsuA/TauA family.</text>
</comment>
<dbReference type="RefSeq" id="WP_344415790.1">
    <property type="nucleotide sequence ID" value="NZ_BAAAQK010000005.1"/>
</dbReference>